<dbReference type="GO" id="GO:0016787">
    <property type="term" value="F:hydrolase activity"/>
    <property type="evidence" value="ECO:0007669"/>
    <property type="project" value="UniProtKB-KW"/>
</dbReference>
<sequence>MPVHRVNGTSLYYEISGRGTPLLFIHGHGLTHEMFQPQIDYFKASYQVIAVDLRGNGQSGKLQAPSAKVIDIQCEDLSLLLGFLGVRGAVLIGADYGGILAQRFAYLYPNQVRALILADSLSKNTATSPSEKVWRSLWLVSQLANYLPGELFLRSLKVMYNRWDLAYRIIRKSMLHKRTSEMLVQSLATNQVDYTALLPLIRIPACCIAGDQAETDVRNMQDTAHRLPYGEFATIPDAFHLCNLCQPELFNKLVQDFLEDRTAER</sequence>
<dbReference type="EMBL" id="JACJVQ010000023">
    <property type="protein sequence ID" value="MBB6637461.1"/>
    <property type="molecule type" value="Genomic_DNA"/>
</dbReference>
<dbReference type="InterPro" id="IPR029058">
    <property type="entry name" value="AB_hydrolase_fold"/>
</dbReference>
<keyword evidence="3" id="KW-1185">Reference proteome</keyword>
<evidence type="ECO:0000259" key="1">
    <source>
        <dbReference type="Pfam" id="PF00561"/>
    </source>
</evidence>
<organism evidence="2 3">
    <name type="scientific">Cohnella thailandensis</name>
    <dbReference type="NCBI Taxonomy" id="557557"/>
    <lineage>
        <taxon>Bacteria</taxon>
        <taxon>Bacillati</taxon>
        <taxon>Bacillota</taxon>
        <taxon>Bacilli</taxon>
        <taxon>Bacillales</taxon>
        <taxon>Paenibacillaceae</taxon>
        <taxon>Cohnella</taxon>
    </lineage>
</organism>
<protein>
    <submittedName>
        <fullName evidence="2">Alpha/beta hydrolase</fullName>
    </submittedName>
</protein>
<dbReference type="Proteomes" id="UP000535838">
    <property type="component" value="Unassembled WGS sequence"/>
</dbReference>
<accession>A0A841T8F3</accession>
<dbReference type="InterPro" id="IPR050266">
    <property type="entry name" value="AB_hydrolase_sf"/>
</dbReference>
<dbReference type="Pfam" id="PF00561">
    <property type="entry name" value="Abhydrolase_1"/>
    <property type="match status" value="1"/>
</dbReference>
<dbReference type="InterPro" id="IPR000073">
    <property type="entry name" value="AB_hydrolase_1"/>
</dbReference>
<name>A0A841T8F3_9BACL</name>
<dbReference type="RefSeq" id="WP_185122676.1">
    <property type="nucleotide sequence ID" value="NZ_JACJVQ010000023.1"/>
</dbReference>
<reference evidence="2 3" key="1">
    <citation type="submission" date="2020-08" db="EMBL/GenBank/DDBJ databases">
        <title>Cohnella phylogeny.</title>
        <authorList>
            <person name="Dunlap C."/>
        </authorList>
    </citation>
    <scope>NUCLEOTIDE SEQUENCE [LARGE SCALE GENOMIC DNA]</scope>
    <source>
        <strain evidence="2 3">DSM 25241</strain>
    </source>
</reference>
<dbReference type="Gene3D" id="3.40.50.1820">
    <property type="entry name" value="alpha/beta hydrolase"/>
    <property type="match status" value="1"/>
</dbReference>
<dbReference type="PRINTS" id="PR00412">
    <property type="entry name" value="EPOXHYDRLASE"/>
</dbReference>
<proteinExistence type="predicted"/>
<evidence type="ECO:0000313" key="2">
    <source>
        <dbReference type="EMBL" id="MBB6637461.1"/>
    </source>
</evidence>
<dbReference type="AlphaFoldDB" id="A0A841T8F3"/>
<dbReference type="InterPro" id="IPR000639">
    <property type="entry name" value="Epox_hydrolase-like"/>
</dbReference>
<dbReference type="PRINTS" id="PR00111">
    <property type="entry name" value="ABHYDROLASE"/>
</dbReference>
<comment type="caution">
    <text evidence="2">The sequence shown here is derived from an EMBL/GenBank/DDBJ whole genome shotgun (WGS) entry which is preliminary data.</text>
</comment>
<feature type="domain" description="AB hydrolase-1" evidence="1">
    <location>
        <begin position="21"/>
        <end position="129"/>
    </location>
</feature>
<gene>
    <name evidence="2" type="ORF">H7B67_25305</name>
</gene>
<dbReference type="PANTHER" id="PTHR43798">
    <property type="entry name" value="MONOACYLGLYCEROL LIPASE"/>
    <property type="match status" value="1"/>
</dbReference>
<evidence type="ECO:0000313" key="3">
    <source>
        <dbReference type="Proteomes" id="UP000535838"/>
    </source>
</evidence>
<keyword evidence="2" id="KW-0378">Hydrolase</keyword>
<dbReference type="SUPFAM" id="SSF53474">
    <property type="entry name" value="alpha/beta-Hydrolases"/>
    <property type="match status" value="1"/>
</dbReference>